<dbReference type="CDD" id="cd08023">
    <property type="entry name" value="GH16_laminarinase_like"/>
    <property type="match status" value="1"/>
</dbReference>
<dbReference type="Pfam" id="PF00722">
    <property type="entry name" value="Glyco_hydro_16"/>
    <property type="match status" value="1"/>
</dbReference>
<dbReference type="GO" id="GO:0004553">
    <property type="term" value="F:hydrolase activity, hydrolyzing O-glycosyl compounds"/>
    <property type="evidence" value="ECO:0007669"/>
    <property type="project" value="InterPro"/>
</dbReference>
<evidence type="ECO:0000313" key="4">
    <source>
        <dbReference type="Proteomes" id="UP000199029"/>
    </source>
</evidence>
<dbReference type="OrthoDB" id="9776255at2"/>
<dbReference type="EMBL" id="FOXS01000007">
    <property type="protein sequence ID" value="SFQ77505.1"/>
    <property type="molecule type" value="Genomic_DNA"/>
</dbReference>
<name>A0A1I6B9B9_HYMAR</name>
<dbReference type="PANTHER" id="PTHR10963">
    <property type="entry name" value="GLYCOSYL HYDROLASE-RELATED"/>
    <property type="match status" value="1"/>
</dbReference>
<dbReference type="RefSeq" id="WP_092678126.1">
    <property type="nucleotide sequence ID" value="NZ_FOXS01000007.1"/>
</dbReference>
<dbReference type="SUPFAM" id="SSF49899">
    <property type="entry name" value="Concanavalin A-like lectins/glucanases"/>
    <property type="match status" value="1"/>
</dbReference>
<proteinExistence type="inferred from homology"/>
<keyword evidence="4" id="KW-1185">Reference proteome</keyword>
<reference evidence="4" key="1">
    <citation type="submission" date="2016-10" db="EMBL/GenBank/DDBJ databases">
        <authorList>
            <person name="Varghese N."/>
            <person name="Submissions S."/>
        </authorList>
    </citation>
    <scope>NUCLEOTIDE SEQUENCE [LARGE SCALE GENOMIC DNA]</scope>
    <source>
        <strain evidence="4">OR362-8,ATCC BAA-1266,JCM 13504</strain>
    </source>
</reference>
<protein>
    <submittedName>
        <fullName evidence="3">Beta-glucanase, GH16 family</fullName>
    </submittedName>
</protein>
<organism evidence="3 4">
    <name type="scientific">Hymenobacter arizonensis</name>
    <name type="common">Siccationidurans arizonensis</name>
    <dbReference type="NCBI Taxonomy" id="1227077"/>
    <lineage>
        <taxon>Bacteria</taxon>
        <taxon>Pseudomonadati</taxon>
        <taxon>Bacteroidota</taxon>
        <taxon>Cytophagia</taxon>
        <taxon>Cytophagales</taxon>
        <taxon>Hymenobacteraceae</taxon>
        <taxon>Hymenobacter</taxon>
    </lineage>
</organism>
<dbReference type="GO" id="GO:0005975">
    <property type="term" value="P:carbohydrate metabolic process"/>
    <property type="evidence" value="ECO:0007669"/>
    <property type="project" value="InterPro"/>
</dbReference>
<feature type="domain" description="GH16" evidence="2">
    <location>
        <begin position="39"/>
        <end position="301"/>
    </location>
</feature>
<dbReference type="Proteomes" id="UP000199029">
    <property type="component" value="Unassembled WGS sequence"/>
</dbReference>
<comment type="similarity">
    <text evidence="1">Belongs to the glycosyl hydrolase 16 family.</text>
</comment>
<gene>
    <name evidence="3" type="ORF">SAMN04515668_4309</name>
</gene>
<sequence>MPARKGGKFRLADVRSRGLATLARVAAVSSTLLLSAAAPVGPLAPPPTKPRYTFDKLVWSDEFNYTGLPDSTKWTYDVGGNGWGNKELQYYTKNRRENARVEGGNLVIEARKEALMPENAYTSARLVSRGKGRGGSQTYGRFEVRARIPGGRGTWPAIWMLPDENPYGNHSWPDNGEIDIMEHVGYAPGVIHASTHCKSYYFRTNNQKTGVTLMPDATTAFHVYAIEWTPETITAEIDGQLYFAARNEGTGWEAWPWDKPFHVLLNVAVGGEWGGQKGIDEAAFPEQMLVDYVRIYQMKKR</sequence>
<dbReference type="STRING" id="1227077.SAMN04515668_4309"/>
<evidence type="ECO:0000256" key="1">
    <source>
        <dbReference type="ARBA" id="ARBA00006865"/>
    </source>
</evidence>
<accession>A0A1I6B9B9</accession>
<dbReference type="PROSITE" id="PS51762">
    <property type="entry name" value="GH16_2"/>
    <property type="match status" value="1"/>
</dbReference>
<evidence type="ECO:0000259" key="2">
    <source>
        <dbReference type="PROSITE" id="PS51762"/>
    </source>
</evidence>
<dbReference type="AlphaFoldDB" id="A0A1I6B9B9"/>
<dbReference type="InterPro" id="IPR013320">
    <property type="entry name" value="ConA-like_dom_sf"/>
</dbReference>
<evidence type="ECO:0000313" key="3">
    <source>
        <dbReference type="EMBL" id="SFQ77505.1"/>
    </source>
</evidence>
<dbReference type="InterPro" id="IPR000757">
    <property type="entry name" value="Beta-glucanase-like"/>
</dbReference>
<dbReference type="Gene3D" id="2.60.120.200">
    <property type="match status" value="1"/>
</dbReference>
<dbReference type="PANTHER" id="PTHR10963:SF55">
    <property type="entry name" value="GLYCOSIDE HYDROLASE FAMILY 16 PROTEIN"/>
    <property type="match status" value="1"/>
</dbReference>
<dbReference type="InterPro" id="IPR050546">
    <property type="entry name" value="Glycosyl_Hydrlase_16"/>
</dbReference>